<dbReference type="GO" id="GO:0008270">
    <property type="term" value="F:zinc ion binding"/>
    <property type="evidence" value="ECO:0007669"/>
    <property type="project" value="InterPro"/>
</dbReference>
<dbReference type="AlphaFoldDB" id="A0A1J4TS03"/>
<dbReference type="InterPro" id="IPR020751">
    <property type="entry name" value="aa-tRNA-synth_I_codon-bd_sub2"/>
</dbReference>
<dbReference type="Gene3D" id="1.10.10.350">
    <property type="match status" value="1"/>
</dbReference>
<dbReference type="GO" id="GO:0005829">
    <property type="term" value="C:cytosol"/>
    <property type="evidence" value="ECO:0007669"/>
    <property type="project" value="TreeGrafter"/>
</dbReference>
<comment type="catalytic activity">
    <reaction evidence="7">
        <text>tRNA(Glu) + L-glutamate + ATP = L-glutamyl-tRNA(Glu) + AMP + diphosphate</text>
        <dbReference type="Rhea" id="RHEA:23540"/>
        <dbReference type="Rhea" id="RHEA-COMP:9663"/>
        <dbReference type="Rhea" id="RHEA-COMP:9680"/>
        <dbReference type="ChEBI" id="CHEBI:29985"/>
        <dbReference type="ChEBI" id="CHEBI:30616"/>
        <dbReference type="ChEBI" id="CHEBI:33019"/>
        <dbReference type="ChEBI" id="CHEBI:78442"/>
        <dbReference type="ChEBI" id="CHEBI:78520"/>
        <dbReference type="ChEBI" id="CHEBI:456215"/>
        <dbReference type="EC" id="6.1.1.17"/>
    </reaction>
</comment>
<comment type="subcellular location">
    <subcellularLocation>
        <location evidence="7">Cytoplasm</location>
    </subcellularLocation>
</comment>
<dbReference type="InterPro" id="IPR004527">
    <property type="entry name" value="Glu-tRNA-ligase_bac/mito"/>
</dbReference>
<evidence type="ECO:0000256" key="7">
    <source>
        <dbReference type="HAMAP-Rule" id="MF_00022"/>
    </source>
</evidence>
<evidence type="ECO:0000313" key="11">
    <source>
        <dbReference type="Proteomes" id="UP000183120"/>
    </source>
</evidence>
<evidence type="ECO:0000256" key="1">
    <source>
        <dbReference type="ARBA" id="ARBA00007894"/>
    </source>
</evidence>
<feature type="domain" description="Glutamyl/glutaminyl-tRNA synthetase class Ib catalytic" evidence="8">
    <location>
        <begin position="3"/>
        <end position="320"/>
    </location>
</feature>
<accession>A0A1J4TS03</accession>
<dbReference type="InterPro" id="IPR045462">
    <property type="entry name" value="aa-tRNA-synth_I_cd-bd"/>
</dbReference>
<dbReference type="GO" id="GO:0000049">
    <property type="term" value="F:tRNA binding"/>
    <property type="evidence" value="ECO:0007669"/>
    <property type="project" value="InterPro"/>
</dbReference>
<evidence type="ECO:0000256" key="5">
    <source>
        <dbReference type="ARBA" id="ARBA00022917"/>
    </source>
</evidence>
<dbReference type="HAMAP" id="MF_00022">
    <property type="entry name" value="Glu_tRNA_synth_type1"/>
    <property type="match status" value="1"/>
</dbReference>
<evidence type="ECO:0000256" key="3">
    <source>
        <dbReference type="ARBA" id="ARBA00022741"/>
    </source>
</evidence>
<dbReference type="PANTHER" id="PTHR43311:SF2">
    <property type="entry name" value="GLUTAMATE--TRNA LIGASE, MITOCHONDRIAL-RELATED"/>
    <property type="match status" value="1"/>
</dbReference>
<dbReference type="CDD" id="cd00808">
    <property type="entry name" value="GluRS_core"/>
    <property type="match status" value="1"/>
</dbReference>
<dbReference type="SUPFAM" id="SSF48163">
    <property type="entry name" value="An anticodon-binding domain of class I aminoacyl-tRNA synthetases"/>
    <property type="match status" value="1"/>
</dbReference>
<gene>
    <name evidence="7" type="primary">gltX</name>
    <name evidence="10" type="ORF">AUJ73_02195</name>
</gene>
<dbReference type="InterPro" id="IPR000924">
    <property type="entry name" value="Glu/Gln-tRNA-synth"/>
</dbReference>
<dbReference type="InterPro" id="IPR001412">
    <property type="entry name" value="aa-tRNA-synth_I_CS"/>
</dbReference>
<evidence type="ECO:0000259" key="9">
    <source>
        <dbReference type="Pfam" id="PF19269"/>
    </source>
</evidence>
<keyword evidence="7" id="KW-0963">Cytoplasm</keyword>
<dbReference type="Pfam" id="PF00749">
    <property type="entry name" value="tRNA-synt_1c"/>
    <property type="match status" value="1"/>
</dbReference>
<comment type="caution">
    <text evidence="10">The sequence shown here is derived from an EMBL/GenBank/DDBJ whole genome shotgun (WGS) entry which is preliminary data.</text>
</comment>
<dbReference type="Proteomes" id="UP000183120">
    <property type="component" value="Unassembled WGS sequence"/>
</dbReference>
<comment type="caution">
    <text evidence="7">Lacks conserved residue(s) required for the propagation of feature annotation.</text>
</comment>
<dbReference type="SUPFAM" id="SSF52374">
    <property type="entry name" value="Nucleotidylyl transferase"/>
    <property type="match status" value="1"/>
</dbReference>
<dbReference type="GO" id="GO:0004818">
    <property type="term" value="F:glutamate-tRNA ligase activity"/>
    <property type="evidence" value="ECO:0007669"/>
    <property type="project" value="UniProtKB-UniRule"/>
</dbReference>
<dbReference type="FunFam" id="3.40.50.620:FF:000045">
    <property type="entry name" value="Glutamate--tRNA ligase, mitochondrial"/>
    <property type="match status" value="1"/>
</dbReference>
<dbReference type="STRING" id="1805209.AUJ73_02195"/>
<evidence type="ECO:0000313" key="10">
    <source>
        <dbReference type="EMBL" id="OIO14456.1"/>
    </source>
</evidence>
<organism evidence="10 11">
    <name type="scientific">Candidatus Gottesmanbacteria bacterium CG1_02_37_22</name>
    <dbReference type="NCBI Taxonomy" id="1805209"/>
    <lineage>
        <taxon>Bacteria</taxon>
        <taxon>Candidatus Gottesmaniibacteriota</taxon>
    </lineage>
</organism>
<evidence type="ECO:0000256" key="6">
    <source>
        <dbReference type="ARBA" id="ARBA00023146"/>
    </source>
</evidence>
<dbReference type="GO" id="GO:0006424">
    <property type="term" value="P:glutamyl-tRNA aminoacylation"/>
    <property type="evidence" value="ECO:0007669"/>
    <property type="project" value="UniProtKB-UniRule"/>
</dbReference>
<name>A0A1J4TS03_9BACT</name>
<dbReference type="PRINTS" id="PR00987">
    <property type="entry name" value="TRNASYNTHGLU"/>
</dbReference>
<evidence type="ECO:0000259" key="8">
    <source>
        <dbReference type="Pfam" id="PF00749"/>
    </source>
</evidence>
<dbReference type="NCBIfam" id="TIGR00464">
    <property type="entry name" value="gltX_bact"/>
    <property type="match status" value="1"/>
</dbReference>
<dbReference type="InterPro" id="IPR049940">
    <property type="entry name" value="GluQ/Sye"/>
</dbReference>
<feature type="domain" description="Aminoacyl-tRNA synthetase class I anticodon-binding" evidence="9">
    <location>
        <begin position="348"/>
        <end position="463"/>
    </location>
</feature>
<comment type="similarity">
    <text evidence="1 7">Belongs to the class-I aminoacyl-tRNA synthetase family. Glutamate--tRNA ligase type 1 subfamily.</text>
</comment>
<dbReference type="PROSITE" id="PS00178">
    <property type="entry name" value="AA_TRNA_LIGASE_I"/>
    <property type="match status" value="1"/>
</dbReference>
<keyword evidence="2 7" id="KW-0436">Ligase</keyword>
<sequence>MNQVRVRIAPSPTGEDLHIGNVYTALINYIFAKKHKGMFIVRIEDTDRERIVEYSEKRILESLNWLGLNYNEGPDIGGSYGPYRQSDRLKYYQEYAQNLIEKRHAYYCFCSPQRLDEMRKKQQLERKPTLYDGFCKKYSLEEAREKAKKEKYVIRLNVPDEGVTEFNDLIRGKITFENKLIDDQILLKSDGFPTYHLAVVIDDNLMKISHVIRAEDWISSTPKHVLLYKYFEWKLPIYVHGPLLRNPDRSKLSKRKNPVWVSWYKEQGFLPEAILNYLALMGWSMPEEKELFSLEEMIQNFQLEDIKPVGPAFDIKKLEWLNGEYIRKSQISNLKSQIYKFINGKYPEDLIGKTIPLIQERIKKLSDYLPLCEFIFEEPQKYEIDLSSKKDVMFAIFDALQKLGEWKAELIGISMQEVAKKLGMKNSEFFMLLRVAMTGKKISPPLNESMEILGKEEAVQRIFQWVK</sequence>
<dbReference type="InterPro" id="IPR033910">
    <property type="entry name" value="GluRS_core"/>
</dbReference>
<feature type="short sequence motif" description="'KMSKS' region" evidence="7">
    <location>
        <begin position="251"/>
        <end position="255"/>
    </location>
</feature>
<proteinExistence type="inferred from homology"/>
<dbReference type="InterPro" id="IPR008925">
    <property type="entry name" value="aa_tRNA-synth_I_cd-bd_sf"/>
</dbReference>
<comment type="subunit">
    <text evidence="7">Monomer.</text>
</comment>
<reference evidence="10 11" key="1">
    <citation type="journal article" date="2016" name="Environ. Microbiol.">
        <title>Genomic resolution of a cold subsurface aquifer community provides metabolic insights for novel microbes adapted to high CO concentrations.</title>
        <authorList>
            <person name="Probst A.J."/>
            <person name="Castelle C.J."/>
            <person name="Singh A."/>
            <person name="Brown C.T."/>
            <person name="Anantharaman K."/>
            <person name="Sharon I."/>
            <person name="Hug L.A."/>
            <person name="Burstein D."/>
            <person name="Emerson J.B."/>
            <person name="Thomas B.C."/>
            <person name="Banfield J.F."/>
        </authorList>
    </citation>
    <scope>NUCLEOTIDE SEQUENCE [LARGE SCALE GENOMIC DNA]</scope>
    <source>
        <strain evidence="10">CG1_02_37_22</strain>
    </source>
</reference>
<keyword evidence="6 7" id="KW-0030">Aminoacyl-tRNA synthetase</keyword>
<dbReference type="EMBL" id="MNUY01000034">
    <property type="protein sequence ID" value="OIO14456.1"/>
    <property type="molecule type" value="Genomic_DNA"/>
</dbReference>
<evidence type="ECO:0000256" key="4">
    <source>
        <dbReference type="ARBA" id="ARBA00022840"/>
    </source>
</evidence>
<dbReference type="EC" id="6.1.1.17" evidence="7"/>
<dbReference type="Pfam" id="PF19269">
    <property type="entry name" value="Anticodon_2"/>
    <property type="match status" value="1"/>
</dbReference>
<keyword evidence="3 7" id="KW-0547">Nucleotide-binding</keyword>
<dbReference type="InterPro" id="IPR014729">
    <property type="entry name" value="Rossmann-like_a/b/a_fold"/>
</dbReference>
<protein>
    <recommendedName>
        <fullName evidence="7">Glutamate--tRNA ligase</fullName>
        <ecNumber evidence="7">6.1.1.17</ecNumber>
    </recommendedName>
    <alternativeName>
        <fullName evidence="7">Glutamyl-tRNA synthetase</fullName>
        <shortName evidence="7">GluRS</shortName>
    </alternativeName>
</protein>
<dbReference type="PANTHER" id="PTHR43311">
    <property type="entry name" value="GLUTAMATE--TRNA LIGASE"/>
    <property type="match status" value="1"/>
</dbReference>
<dbReference type="Gene3D" id="3.40.50.620">
    <property type="entry name" value="HUPs"/>
    <property type="match status" value="1"/>
</dbReference>
<comment type="function">
    <text evidence="7">Catalyzes the attachment of glutamate to tRNA(Glu) in a two-step reaction: glutamate is first activated by ATP to form Glu-AMP and then transferred to the acceptor end of tRNA(Glu).</text>
</comment>
<keyword evidence="4 7" id="KW-0067">ATP-binding</keyword>
<keyword evidence="5 7" id="KW-0648">Protein biosynthesis</keyword>
<dbReference type="InterPro" id="IPR020058">
    <property type="entry name" value="Glu/Gln-tRNA-synth_Ib_cat-dom"/>
</dbReference>
<feature type="binding site" evidence="7">
    <location>
        <position position="254"/>
    </location>
    <ligand>
        <name>ATP</name>
        <dbReference type="ChEBI" id="CHEBI:30616"/>
    </ligand>
</feature>
<dbReference type="GO" id="GO:0005524">
    <property type="term" value="F:ATP binding"/>
    <property type="evidence" value="ECO:0007669"/>
    <property type="project" value="UniProtKB-UniRule"/>
</dbReference>
<evidence type="ECO:0000256" key="2">
    <source>
        <dbReference type="ARBA" id="ARBA00022598"/>
    </source>
</evidence>